<reference evidence="1" key="1">
    <citation type="submission" date="2014-09" db="EMBL/GenBank/DDBJ databases">
        <authorList>
            <person name="Magalhaes I.L.F."/>
            <person name="Oliveira U."/>
            <person name="Santos F.R."/>
            <person name="Vidigal T.H.D.A."/>
            <person name="Brescovit A.D."/>
            <person name="Santos A.J."/>
        </authorList>
    </citation>
    <scope>NUCLEOTIDE SEQUENCE</scope>
    <source>
        <tissue evidence="1">Shoot tissue taken approximately 20 cm above the soil surface</tissue>
    </source>
</reference>
<reference evidence="1" key="2">
    <citation type="journal article" date="2015" name="Data Brief">
        <title>Shoot transcriptome of the giant reed, Arundo donax.</title>
        <authorList>
            <person name="Barrero R.A."/>
            <person name="Guerrero F.D."/>
            <person name="Moolhuijzen P."/>
            <person name="Goolsby J.A."/>
            <person name="Tidwell J."/>
            <person name="Bellgard S.E."/>
            <person name="Bellgard M.I."/>
        </authorList>
    </citation>
    <scope>NUCLEOTIDE SEQUENCE</scope>
    <source>
        <tissue evidence="1">Shoot tissue taken approximately 20 cm above the soil surface</tissue>
    </source>
</reference>
<protein>
    <submittedName>
        <fullName evidence="1">Uncharacterized protein</fullName>
    </submittedName>
</protein>
<name>A0A0A8Y4A2_ARUDO</name>
<organism evidence="1">
    <name type="scientific">Arundo donax</name>
    <name type="common">Giant reed</name>
    <name type="synonym">Donax arundinaceus</name>
    <dbReference type="NCBI Taxonomy" id="35708"/>
    <lineage>
        <taxon>Eukaryota</taxon>
        <taxon>Viridiplantae</taxon>
        <taxon>Streptophyta</taxon>
        <taxon>Embryophyta</taxon>
        <taxon>Tracheophyta</taxon>
        <taxon>Spermatophyta</taxon>
        <taxon>Magnoliopsida</taxon>
        <taxon>Liliopsida</taxon>
        <taxon>Poales</taxon>
        <taxon>Poaceae</taxon>
        <taxon>PACMAD clade</taxon>
        <taxon>Arundinoideae</taxon>
        <taxon>Arundineae</taxon>
        <taxon>Arundo</taxon>
    </lineage>
</organism>
<dbReference type="EMBL" id="GBRH01277665">
    <property type="protein sequence ID" value="JAD20230.1"/>
    <property type="molecule type" value="Transcribed_RNA"/>
</dbReference>
<evidence type="ECO:0000313" key="1">
    <source>
        <dbReference type="EMBL" id="JAD20230.1"/>
    </source>
</evidence>
<sequence>MVVMVTLLTTCQGTHGCTCHYLLRPSKLQGLV</sequence>
<dbReference type="AlphaFoldDB" id="A0A0A8Y4A2"/>
<accession>A0A0A8Y4A2</accession>
<proteinExistence type="predicted"/>